<feature type="region of interest" description="Disordered" evidence="1">
    <location>
        <begin position="59"/>
        <end position="78"/>
    </location>
</feature>
<feature type="compositionally biased region" description="Polar residues" evidence="1">
    <location>
        <begin position="1"/>
        <end position="16"/>
    </location>
</feature>
<name>A0A150FZ35_GONPE</name>
<dbReference type="AlphaFoldDB" id="A0A150FZ35"/>
<accession>A0A150FZ35</accession>
<dbReference type="Pfam" id="PF04484">
    <property type="entry name" value="QWRF"/>
    <property type="match status" value="1"/>
</dbReference>
<dbReference type="InterPro" id="IPR007573">
    <property type="entry name" value="QWRF"/>
</dbReference>
<keyword evidence="3" id="KW-1185">Reference proteome</keyword>
<evidence type="ECO:0000313" key="3">
    <source>
        <dbReference type="Proteomes" id="UP000075714"/>
    </source>
</evidence>
<sequence length="560" mass="56810">MLPTTSKATGAQSTRGYATGHSPGAGTSTLSASSAIAVPNMSKMMDLAAQEALKEKLSKFKQDKAAQRPAGPAVPSLNMSALREAAQAREGQRSARGNGGTYAGTANGHGAAAPPLSARGQPGAARQQAQQAYQAPRAAAGPGAAANAAKAPPVPRLLVSPAGEQQLRVAVTVPLPKDELWEAAQVALPADADDGTALATARTPSSRITKSPLRGAVMGPGGTWPGIVQPQLMQPPPPPAPQLHQHPQRQPQAQPQAQQQQPAAHGARSPQPGNRTVPAGSSTAGPAAGGGGGSGAGSGAEHLGSRAASNAEASTSDIGGRPIRDQIKLAKMQGQRQLAACSMLLADMMEQKAKRDAAIAAAEAMARTRHVIETQLPLLEEWRVVQAQHGLATQEMLTALQNAMTSLPLVNGAGLGLQGGDTAQTLLQLRRALASGLGSLQSAEGAMRLMLQGGQGQGQGGVPAMAALLPQLYETLVAEVSGLRSLLTALDDLAVKLDATASLRARTAAVVATKQPEPADPWVDRVNYAELASLLGSKQGADMGPTIDAALSALGLGMGG</sequence>
<feature type="region of interest" description="Disordered" evidence="1">
    <location>
        <begin position="1"/>
        <end position="30"/>
    </location>
</feature>
<proteinExistence type="predicted"/>
<dbReference type="Proteomes" id="UP000075714">
    <property type="component" value="Unassembled WGS sequence"/>
</dbReference>
<dbReference type="STRING" id="33097.A0A150FZ35"/>
<feature type="compositionally biased region" description="Gly residues" evidence="1">
    <location>
        <begin position="287"/>
        <end position="298"/>
    </location>
</feature>
<organism evidence="2 3">
    <name type="scientific">Gonium pectorale</name>
    <name type="common">Green alga</name>
    <dbReference type="NCBI Taxonomy" id="33097"/>
    <lineage>
        <taxon>Eukaryota</taxon>
        <taxon>Viridiplantae</taxon>
        <taxon>Chlorophyta</taxon>
        <taxon>core chlorophytes</taxon>
        <taxon>Chlorophyceae</taxon>
        <taxon>CS clade</taxon>
        <taxon>Chlamydomonadales</taxon>
        <taxon>Volvocaceae</taxon>
        <taxon>Gonium</taxon>
    </lineage>
</organism>
<gene>
    <name evidence="2" type="ORF">GPECTOR_114g315</name>
</gene>
<feature type="compositionally biased region" description="Low complexity" evidence="1">
    <location>
        <begin position="103"/>
        <end position="148"/>
    </location>
</feature>
<dbReference type="EMBL" id="LSYV01000114">
    <property type="protein sequence ID" value="KXZ42864.1"/>
    <property type="molecule type" value="Genomic_DNA"/>
</dbReference>
<comment type="caution">
    <text evidence="2">The sequence shown here is derived from an EMBL/GenBank/DDBJ whole genome shotgun (WGS) entry which is preliminary data.</text>
</comment>
<protein>
    <submittedName>
        <fullName evidence="2">Uncharacterized protein</fullName>
    </submittedName>
</protein>
<dbReference type="OrthoDB" id="542108at2759"/>
<feature type="region of interest" description="Disordered" evidence="1">
    <location>
        <begin position="195"/>
        <end position="322"/>
    </location>
</feature>
<feature type="compositionally biased region" description="Low complexity" evidence="1">
    <location>
        <begin position="242"/>
        <end position="264"/>
    </location>
</feature>
<feature type="region of interest" description="Disordered" evidence="1">
    <location>
        <begin position="83"/>
        <end position="148"/>
    </location>
</feature>
<evidence type="ECO:0000313" key="2">
    <source>
        <dbReference type="EMBL" id="KXZ42864.1"/>
    </source>
</evidence>
<reference evidence="3" key="1">
    <citation type="journal article" date="2016" name="Nat. Commun.">
        <title>The Gonium pectorale genome demonstrates co-option of cell cycle regulation during the evolution of multicellularity.</title>
        <authorList>
            <person name="Hanschen E.R."/>
            <person name="Marriage T.N."/>
            <person name="Ferris P.J."/>
            <person name="Hamaji T."/>
            <person name="Toyoda A."/>
            <person name="Fujiyama A."/>
            <person name="Neme R."/>
            <person name="Noguchi H."/>
            <person name="Minakuchi Y."/>
            <person name="Suzuki M."/>
            <person name="Kawai-Toyooka H."/>
            <person name="Smith D.R."/>
            <person name="Sparks H."/>
            <person name="Anderson J."/>
            <person name="Bakaric R."/>
            <person name="Luria V."/>
            <person name="Karger A."/>
            <person name="Kirschner M.W."/>
            <person name="Durand P.M."/>
            <person name="Michod R.E."/>
            <person name="Nozaki H."/>
            <person name="Olson B.J."/>
        </authorList>
    </citation>
    <scope>NUCLEOTIDE SEQUENCE [LARGE SCALE GENOMIC DNA]</scope>
    <source>
        <strain evidence="3">NIES-2863</strain>
    </source>
</reference>
<evidence type="ECO:0000256" key="1">
    <source>
        <dbReference type="SAM" id="MobiDB-lite"/>
    </source>
</evidence>
<feature type="compositionally biased region" description="Polar residues" evidence="1">
    <location>
        <begin position="307"/>
        <end position="317"/>
    </location>
</feature>